<name>A0ABY7CDV9_9BASI</name>
<evidence type="ECO:0000313" key="2">
    <source>
        <dbReference type="Proteomes" id="UP001164743"/>
    </source>
</evidence>
<dbReference type="Proteomes" id="UP001164743">
    <property type="component" value="Chromosome 2A"/>
</dbReference>
<organism evidence="1 2">
    <name type="scientific">Puccinia triticina</name>
    <dbReference type="NCBI Taxonomy" id="208348"/>
    <lineage>
        <taxon>Eukaryota</taxon>
        <taxon>Fungi</taxon>
        <taxon>Dikarya</taxon>
        <taxon>Basidiomycota</taxon>
        <taxon>Pucciniomycotina</taxon>
        <taxon>Pucciniomycetes</taxon>
        <taxon>Pucciniales</taxon>
        <taxon>Pucciniaceae</taxon>
        <taxon>Puccinia</taxon>
    </lineage>
</organism>
<reference evidence="1" key="1">
    <citation type="submission" date="2022-10" db="EMBL/GenBank/DDBJ databases">
        <title>Puccinia triticina Genome sequencing and assembly.</title>
        <authorList>
            <person name="Li C."/>
        </authorList>
    </citation>
    <scope>NUCLEOTIDE SEQUENCE</scope>
    <source>
        <strain evidence="1">Pt15</strain>
    </source>
</reference>
<gene>
    <name evidence="1" type="ORF">PtA15_2A353</name>
</gene>
<dbReference type="RefSeq" id="XP_053017595.1">
    <property type="nucleotide sequence ID" value="XM_053166366.1"/>
</dbReference>
<evidence type="ECO:0000313" key="1">
    <source>
        <dbReference type="EMBL" id="WAQ82040.1"/>
    </source>
</evidence>
<sequence>MAPEFVMILRTSLGFKPPEPRRAPQDLLKLVKRMARYHIARNRYEWGGNQAAIKDMLDEMAGSFAIEKP</sequence>
<accession>A0ABY7CDV9</accession>
<dbReference type="EMBL" id="CP110422">
    <property type="protein sequence ID" value="WAQ82040.1"/>
    <property type="molecule type" value="Genomic_DNA"/>
</dbReference>
<dbReference type="GeneID" id="77807261"/>
<proteinExistence type="predicted"/>
<keyword evidence="2" id="KW-1185">Reference proteome</keyword>
<protein>
    <submittedName>
        <fullName evidence="1">Uncharacterized protein</fullName>
    </submittedName>
</protein>